<dbReference type="STRING" id="933084.A0A067Q1D2"/>
<name>A0A067Q1D2_9AGAM</name>
<sequence length="86" mass="9433">MSFFRAPIWDLAHRGVVLGCVGLSAYGMIAAYSVHQDTLRRGRELIEQREAEAAVVQTQNSIEEKNEVALAEAAQSALRGFQPKSS</sequence>
<accession>A0A067Q1D2</accession>
<evidence type="ECO:0000256" key="5">
    <source>
        <dbReference type="SAM" id="Phobius"/>
    </source>
</evidence>
<dbReference type="OrthoDB" id="7961613at2759"/>
<reference evidence="7" key="1">
    <citation type="journal article" date="2014" name="Proc. Natl. Acad. Sci. U.S.A.">
        <title>Extensive sampling of basidiomycete genomes demonstrates inadequacy of the white-rot/brown-rot paradigm for wood decay fungi.</title>
        <authorList>
            <person name="Riley R."/>
            <person name="Salamov A.A."/>
            <person name="Brown D.W."/>
            <person name="Nagy L.G."/>
            <person name="Floudas D."/>
            <person name="Held B.W."/>
            <person name="Levasseur A."/>
            <person name="Lombard V."/>
            <person name="Morin E."/>
            <person name="Otillar R."/>
            <person name="Lindquist E.A."/>
            <person name="Sun H."/>
            <person name="LaButti K.M."/>
            <person name="Schmutz J."/>
            <person name="Jabbour D."/>
            <person name="Luo H."/>
            <person name="Baker S.E."/>
            <person name="Pisabarro A.G."/>
            <person name="Walton J.D."/>
            <person name="Blanchette R.A."/>
            <person name="Henrissat B."/>
            <person name="Martin F."/>
            <person name="Cullen D."/>
            <person name="Hibbett D.S."/>
            <person name="Grigoriev I.V."/>
        </authorList>
    </citation>
    <scope>NUCLEOTIDE SEQUENCE [LARGE SCALE GENOMIC DNA]</scope>
    <source>
        <strain evidence="7">MUCL 33604</strain>
    </source>
</reference>
<evidence type="ECO:0000313" key="6">
    <source>
        <dbReference type="EMBL" id="KDQ56401.1"/>
    </source>
</evidence>
<dbReference type="Proteomes" id="UP000027265">
    <property type="component" value="Unassembled WGS sequence"/>
</dbReference>
<evidence type="ECO:0000256" key="4">
    <source>
        <dbReference type="ARBA" id="ARBA00023136"/>
    </source>
</evidence>
<organism evidence="6 7">
    <name type="scientific">Jaapia argillacea MUCL 33604</name>
    <dbReference type="NCBI Taxonomy" id="933084"/>
    <lineage>
        <taxon>Eukaryota</taxon>
        <taxon>Fungi</taxon>
        <taxon>Dikarya</taxon>
        <taxon>Basidiomycota</taxon>
        <taxon>Agaricomycotina</taxon>
        <taxon>Agaricomycetes</taxon>
        <taxon>Agaricomycetidae</taxon>
        <taxon>Jaapiales</taxon>
        <taxon>Jaapiaceae</taxon>
        <taxon>Jaapia</taxon>
    </lineage>
</organism>
<gene>
    <name evidence="6" type="ORF">JAAARDRAFT_36570</name>
</gene>
<keyword evidence="3 5" id="KW-1133">Transmembrane helix</keyword>
<proteinExistence type="predicted"/>
<dbReference type="EMBL" id="KL197722">
    <property type="protein sequence ID" value="KDQ56401.1"/>
    <property type="molecule type" value="Genomic_DNA"/>
</dbReference>
<evidence type="ECO:0000256" key="3">
    <source>
        <dbReference type="ARBA" id="ARBA00022989"/>
    </source>
</evidence>
<dbReference type="InParanoid" id="A0A067Q1D2"/>
<dbReference type="AlphaFoldDB" id="A0A067Q1D2"/>
<dbReference type="HOGENOM" id="CLU_158784_1_0_1"/>
<keyword evidence="2 5" id="KW-0812">Transmembrane</keyword>
<dbReference type="InterPro" id="IPR029208">
    <property type="entry name" value="COX14"/>
</dbReference>
<keyword evidence="7" id="KW-1185">Reference proteome</keyword>
<evidence type="ECO:0000313" key="7">
    <source>
        <dbReference type="Proteomes" id="UP000027265"/>
    </source>
</evidence>
<dbReference type="GO" id="GO:0016020">
    <property type="term" value="C:membrane"/>
    <property type="evidence" value="ECO:0007669"/>
    <property type="project" value="UniProtKB-SubCell"/>
</dbReference>
<protein>
    <submittedName>
        <fullName evidence="6">Uncharacterized protein</fullName>
    </submittedName>
</protein>
<evidence type="ECO:0000256" key="1">
    <source>
        <dbReference type="ARBA" id="ARBA00004167"/>
    </source>
</evidence>
<keyword evidence="4 5" id="KW-0472">Membrane</keyword>
<comment type="subcellular location">
    <subcellularLocation>
        <location evidence="1">Membrane</location>
        <topology evidence="1">Single-pass membrane protein</topology>
    </subcellularLocation>
</comment>
<evidence type="ECO:0000256" key="2">
    <source>
        <dbReference type="ARBA" id="ARBA00022692"/>
    </source>
</evidence>
<feature type="transmembrane region" description="Helical" evidence="5">
    <location>
        <begin position="12"/>
        <end position="34"/>
    </location>
</feature>
<dbReference type="Pfam" id="PF14880">
    <property type="entry name" value="COX14"/>
    <property type="match status" value="1"/>
</dbReference>